<dbReference type="HOGENOM" id="CLU_751777_0_0_7"/>
<keyword evidence="1" id="KW-0732">Signal</keyword>
<sequence>MNRLRKRPSPPASRVRPPARVAPALALLLLCLGSTACTEFEVASIVLDLRILGMKTSPPEVIIPVEAGFDLGDLPDVDVEVCALVADPGATRELAYRFTACWPTQYQRCDEPERENVVLTGTANGGFATLPDPEGGDEALEACATMSSREVLTLLVLDQAEAGGSLESVAADILANGNTLDVQLELAIRGADQDASALQYGSKLMRYGLPVPESRTANENPLLEQLTATLDADGEDGPGEEGEPFAMPEGRCGDVEPVVLAPRAVLTLEPQAVEDARQDYTVVSFSGDVDEFTEYLVYTWYATYGSWEREQSGGPNDFVSDNEPPTDSAWTAPSAAVVGDGLEVDLWLVQRDERGGQDWLRTCVRVEP</sequence>
<accession>D0LJ22</accession>
<dbReference type="Proteomes" id="UP000001880">
    <property type="component" value="Chromosome"/>
</dbReference>
<feature type="signal peptide" evidence="1">
    <location>
        <begin position="1"/>
        <end position="36"/>
    </location>
</feature>
<dbReference type="KEGG" id="hoh:Hoch_0410"/>
<proteinExistence type="predicted"/>
<organism evidence="2 3">
    <name type="scientific">Haliangium ochraceum (strain DSM 14365 / JCM 11303 / SMP-2)</name>
    <dbReference type="NCBI Taxonomy" id="502025"/>
    <lineage>
        <taxon>Bacteria</taxon>
        <taxon>Pseudomonadati</taxon>
        <taxon>Myxococcota</taxon>
        <taxon>Polyangia</taxon>
        <taxon>Haliangiales</taxon>
        <taxon>Kofleriaceae</taxon>
        <taxon>Haliangium</taxon>
    </lineage>
</organism>
<keyword evidence="3" id="KW-1185">Reference proteome</keyword>
<dbReference type="eggNOG" id="ENOG5030RGG">
    <property type="taxonomic scope" value="Bacteria"/>
</dbReference>
<evidence type="ECO:0000256" key="1">
    <source>
        <dbReference type="SAM" id="SignalP"/>
    </source>
</evidence>
<feature type="chain" id="PRO_5003011390" description="Lipoprotein" evidence="1">
    <location>
        <begin position="37"/>
        <end position="368"/>
    </location>
</feature>
<dbReference type="AlphaFoldDB" id="D0LJ22"/>
<dbReference type="EMBL" id="CP001804">
    <property type="protein sequence ID" value="ACY13051.1"/>
    <property type="molecule type" value="Genomic_DNA"/>
</dbReference>
<evidence type="ECO:0000313" key="3">
    <source>
        <dbReference type="Proteomes" id="UP000001880"/>
    </source>
</evidence>
<dbReference type="STRING" id="502025.Hoch_0410"/>
<reference evidence="2 3" key="1">
    <citation type="journal article" date="2010" name="Stand. Genomic Sci.">
        <title>Complete genome sequence of Haliangium ochraceum type strain (SMP-2).</title>
        <authorList>
            <consortium name="US DOE Joint Genome Institute (JGI-PGF)"/>
            <person name="Ivanova N."/>
            <person name="Daum C."/>
            <person name="Lang E."/>
            <person name="Abt B."/>
            <person name="Kopitz M."/>
            <person name="Saunders E."/>
            <person name="Lapidus A."/>
            <person name="Lucas S."/>
            <person name="Glavina Del Rio T."/>
            <person name="Nolan M."/>
            <person name="Tice H."/>
            <person name="Copeland A."/>
            <person name="Cheng J.F."/>
            <person name="Chen F."/>
            <person name="Bruce D."/>
            <person name="Goodwin L."/>
            <person name="Pitluck S."/>
            <person name="Mavromatis K."/>
            <person name="Pati A."/>
            <person name="Mikhailova N."/>
            <person name="Chen A."/>
            <person name="Palaniappan K."/>
            <person name="Land M."/>
            <person name="Hauser L."/>
            <person name="Chang Y.J."/>
            <person name="Jeffries C.D."/>
            <person name="Detter J.C."/>
            <person name="Brettin T."/>
            <person name="Rohde M."/>
            <person name="Goker M."/>
            <person name="Bristow J."/>
            <person name="Markowitz V."/>
            <person name="Eisen J.A."/>
            <person name="Hugenholtz P."/>
            <person name="Kyrpides N.C."/>
            <person name="Klenk H.P."/>
        </authorList>
    </citation>
    <scope>NUCLEOTIDE SEQUENCE [LARGE SCALE GENOMIC DNA]</scope>
    <source>
        <strain evidence="3">DSM 14365 / CIP 107738 / JCM 11303 / AJ 13395 / SMP-2</strain>
    </source>
</reference>
<evidence type="ECO:0008006" key="4">
    <source>
        <dbReference type="Google" id="ProtNLM"/>
    </source>
</evidence>
<evidence type="ECO:0000313" key="2">
    <source>
        <dbReference type="EMBL" id="ACY13051.1"/>
    </source>
</evidence>
<dbReference type="OrthoDB" id="5501541at2"/>
<gene>
    <name evidence="2" type="ordered locus">Hoch_0410</name>
</gene>
<name>D0LJ22_HALO1</name>
<dbReference type="RefSeq" id="WP_012825678.1">
    <property type="nucleotide sequence ID" value="NC_013440.1"/>
</dbReference>
<protein>
    <recommendedName>
        <fullName evidence="4">Lipoprotein</fullName>
    </recommendedName>
</protein>